<dbReference type="Proteomes" id="UP000313359">
    <property type="component" value="Unassembled WGS sequence"/>
</dbReference>
<accession>A0A5C2RQ95</accession>
<dbReference type="AlphaFoldDB" id="A0A5C2RQ95"/>
<organism evidence="2 3">
    <name type="scientific">Lentinus tigrinus ALCF2SS1-6</name>
    <dbReference type="NCBI Taxonomy" id="1328759"/>
    <lineage>
        <taxon>Eukaryota</taxon>
        <taxon>Fungi</taxon>
        <taxon>Dikarya</taxon>
        <taxon>Basidiomycota</taxon>
        <taxon>Agaricomycotina</taxon>
        <taxon>Agaricomycetes</taxon>
        <taxon>Polyporales</taxon>
        <taxon>Polyporaceae</taxon>
        <taxon>Lentinus</taxon>
    </lineage>
</organism>
<evidence type="ECO:0000256" key="1">
    <source>
        <dbReference type="SAM" id="MobiDB-lite"/>
    </source>
</evidence>
<gene>
    <name evidence="2" type="ORF">L227DRAFT_581441</name>
</gene>
<dbReference type="Gene3D" id="3.40.50.10330">
    <property type="entry name" value="Probable inorganic polyphosphate/atp-NAD kinase, domain 1"/>
    <property type="match status" value="1"/>
</dbReference>
<reference evidence="2" key="1">
    <citation type="journal article" date="2018" name="Genome Biol. Evol.">
        <title>Genomics and development of Lentinus tigrinus, a white-rot wood-decaying mushroom with dimorphic fruiting bodies.</title>
        <authorList>
            <person name="Wu B."/>
            <person name="Xu Z."/>
            <person name="Knudson A."/>
            <person name="Carlson A."/>
            <person name="Chen N."/>
            <person name="Kovaka S."/>
            <person name="LaButti K."/>
            <person name="Lipzen A."/>
            <person name="Pennachio C."/>
            <person name="Riley R."/>
            <person name="Schakwitz W."/>
            <person name="Umezawa K."/>
            <person name="Ohm R.A."/>
            <person name="Grigoriev I.V."/>
            <person name="Nagy L.G."/>
            <person name="Gibbons J."/>
            <person name="Hibbett D."/>
        </authorList>
    </citation>
    <scope>NUCLEOTIDE SEQUENCE [LARGE SCALE GENOMIC DNA]</scope>
    <source>
        <strain evidence="2">ALCF2SS1-6</strain>
    </source>
</reference>
<dbReference type="InterPro" id="IPR017438">
    <property type="entry name" value="ATP-NAD_kinase_N"/>
</dbReference>
<feature type="region of interest" description="Disordered" evidence="1">
    <location>
        <begin position="1"/>
        <end position="32"/>
    </location>
</feature>
<keyword evidence="3" id="KW-1185">Reference proteome</keyword>
<protein>
    <submittedName>
        <fullName evidence="2">Uncharacterized protein</fullName>
    </submittedName>
</protein>
<feature type="compositionally biased region" description="Polar residues" evidence="1">
    <location>
        <begin position="1"/>
        <end position="23"/>
    </location>
</feature>
<evidence type="ECO:0000313" key="3">
    <source>
        <dbReference type="Proteomes" id="UP000313359"/>
    </source>
</evidence>
<proteinExistence type="predicted"/>
<dbReference type="STRING" id="1328759.A0A5C2RQ95"/>
<sequence length="102" mass="11382">MQNILVSLRGSPTTTHTSCNANPDTPDKTARRVTHGISPKSVLIVNKLRTKPVVEAIETLLKYISEKYPEVQVYHEDRPDIPQGAKVWRPGPDVEPIDLIIS</sequence>
<dbReference type="OrthoDB" id="24581at2759"/>
<evidence type="ECO:0000313" key="2">
    <source>
        <dbReference type="EMBL" id="RPD53330.1"/>
    </source>
</evidence>
<name>A0A5C2RQ95_9APHY</name>
<dbReference type="EMBL" id="ML122324">
    <property type="protein sequence ID" value="RPD53330.1"/>
    <property type="molecule type" value="Genomic_DNA"/>
</dbReference>